<comment type="caution">
    <text evidence="1">The sequence shown here is derived from an EMBL/GenBank/DDBJ whole genome shotgun (WGS) entry which is preliminary data.</text>
</comment>
<sequence length="86" mass="9886">MEKFGNDCQTIMIEYELKMVLNQQTLLTISAKNLARTVAECTVQHCFQTFRAGDENLDDEEDRGRLSSIENNQLKTIIEEDTLKTT</sequence>
<proteinExistence type="predicted"/>
<gene>
    <name evidence="1" type="ORF">NPIL_603661</name>
</gene>
<evidence type="ECO:0000313" key="2">
    <source>
        <dbReference type="Proteomes" id="UP000887013"/>
    </source>
</evidence>
<keyword evidence="2" id="KW-1185">Reference proteome</keyword>
<dbReference type="EMBL" id="BMAW01110699">
    <property type="protein sequence ID" value="GFT44492.1"/>
    <property type="molecule type" value="Genomic_DNA"/>
</dbReference>
<dbReference type="OrthoDB" id="6371477at2759"/>
<reference evidence="1" key="1">
    <citation type="submission" date="2020-08" db="EMBL/GenBank/DDBJ databases">
        <title>Multicomponent nature underlies the extraordinary mechanical properties of spider dragline silk.</title>
        <authorList>
            <person name="Kono N."/>
            <person name="Nakamura H."/>
            <person name="Mori M."/>
            <person name="Yoshida Y."/>
            <person name="Ohtoshi R."/>
            <person name="Malay A.D."/>
            <person name="Moran D.A.P."/>
            <person name="Tomita M."/>
            <person name="Numata K."/>
            <person name="Arakawa K."/>
        </authorList>
    </citation>
    <scope>NUCLEOTIDE SEQUENCE</scope>
</reference>
<protein>
    <submittedName>
        <fullName evidence="1">Uncharacterized protein</fullName>
    </submittedName>
</protein>
<name>A0A8X6P1E3_NEPPI</name>
<evidence type="ECO:0000313" key="1">
    <source>
        <dbReference type="EMBL" id="GFT44492.1"/>
    </source>
</evidence>
<organism evidence="1 2">
    <name type="scientific">Nephila pilipes</name>
    <name type="common">Giant wood spider</name>
    <name type="synonym">Nephila maculata</name>
    <dbReference type="NCBI Taxonomy" id="299642"/>
    <lineage>
        <taxon>Eukaryota</taxon>
        <taxon>Metazoa</taxon>
        <taxon>Ecdysozoa</taxon>
        <taxon>Arthropoda</taxon>
        <taxon>Chelicerata</taxon>
        <taxon>Arachnida</taxon>
        <taxon>Araneae</taxon>
        <taxon>Araneomorphae</taxon>
        <taxon>Entelegynae</taxon>
        <taxon>Araneoidea</taxon>
        <taxon>Nephilidae</taxon>
        <taxon>Nephila</taxon>
    </lineage>
</organism>
<dbReference type="Proteomes" id="UP000887013">
    <property type="component" value="Unassembled WGS sequence"/>
</dbReference>
<accession>A0A8X6P1E3</accession>
<dbReference type="AlphaFoldDB" id="A0A8X6P1E3"/>